<dbReference type="SUPFAM" id="SSF51735">
    <property type="entry name" value="NAD(P)-binding Rossmann-fold domains"/>
    <property type="match status" value="1"/>
</dbReference>
<dbReference type="InterPro" id="IPR011032">
    <property type="entry name" value="GroES-like_sf"/>
</dbReference>
<dbReference type="Pfam" id="PF08240">
    <property type="entry name" value="ADH_N"/>
    <property type="match status" value="1"/>
</dbReference>
<dbReference type="InterPro" id="IPR013154">
    <property type="entry name" value="ADH-like_N"/>
</dbReference>
<dbReference type="SMART" id="SM00829">
    <property type="entry name" value="PKS_ER"/>
    <property type="match status" value="1"/>
</dbReference>
<organism evidence="2 3">
    <name type="scientific">Paenibacillus azoreducens</name>
    <dbReference type="NCBI Taxonomy" id="116718"/>
    <lineage>
        <taxon>Bacteria</taxon>
        <taxon>Bacillati</taxon>
        <taxon>Bacillota</taxon>
        <taxon>Bacilli</taxon>
        <taxon>Bacillales</taxon>
        <taxon>Paenibacillaceae</taxon>
        <taxon>Paenibacillus</taxon>
    </lineage>
</organism>
<evidence type="ECO:0000313" key="3">
    <source>
        <dbReference type="Proteomes" id="UP000682811"/>
    </source>
</evidence>
<dbReference type="InterPro" id="IPR014188">
    <property type="entry name" value="Acrylyl-CoA_reductase_AcuI"/>
</dbReference>
<dbReference type="PANTHER" id="PTHR43677">
    <property type="entry name" value="SHORT-CHAIN DEHYDROGENASE/REDUCTASE"/>
    <property type="match status" value="1"/>
</dbReference>
<gene>
    <name evidence="2" type="primary">yhfP</name>
    <name evidence="2" type="ORF">J34TS1_46170</name>
</gene>
<evidence type="ECO:0000259" key="1">
    <source>
        <dbReference type="SMART" id="SM00829"/>
    </source>
</evidence>
<keyword evidence="3" id="KW-1185">Reference proteome</keyword>
<dbReference type="GO" id="GO:0043957">
    <property type="term" value="F:acryloyl-CoA reductase (NADPH) activity"/>
    <property type="evidence" value="ECO:0007669"/>
    <property type="project" value="TreeGrafter"/>
</dbReference>
<dbReference type="EMBL" id="BORT01000025">
    <property type="protein sequence ID" value="GIO49852.1"/>
    <property type="molecule type" value="Genomic_DNA"/>
</dbReference>
<protein>
    <submittedName>
        <fullName evidence="2">Quinone oxidoreductase YhfP</fullName>
    </submittedName>
</protein>
<dbReference type="InterPro" id="IPR020843">
    <property type="entry name" value="ER"/>
</dbReference>
<feature type="domain" description="Enoyl reductase (ER)" evidence="1">
    <location>
        <begin position="18"/>
        <end position="328"/>
    </location>
</feature>
<dbReference type="NCBIfam" id="TIGR02823">
    <property type="entry name" value="oxido_YhdH"/>
    <property type="match status" value="1"/>
</dbReference>
<dbReference type="InterPro" id="IPR036291">
    <property type="entry name" value="NAD(P)-bd_dom_sf"/>
</dbReference>
<dbReference type="SUPFAM" id="SSF50129">
    <property type="entry name" value="GroES-like"/>
    <property type="match status" value="1"/>
</dbReference>
<reference evidence="2 3" key="1">
    <citation type="submission" date="2021-03" db="EMBL/GenBank/DDBJ databases">
        <title>Antimicrobial resistance genes in bacteria isolated from Japanese honey, and their potential for conferring macrolide and lincosamide resistance in the American foulbrood pathogen Paenibacillus larvae.</title>
        <authorList>
            <person name="Okamoto M."/>
            <person name="Kumagai M."/>
            <person name="Kanamori H."/>
            <person name="Takamatsu D."/>
        </authorList>
    </citation>
    <scope>NUCLEOTIDE SEQUENCE [LARGE SCALE GENOMIC DNA]</scope>
    <source>
        <strain evidence="2 3">J34TS1</strain>
    </source>
</reference>
<comment type="caution">
    <text evidence="2">The sequence shown here is derived from an EMBL/GenBank/DDBJ whole genome shotgun (WGS) entry which is preliminary data.</text>
</comment>
<dbReference type="Gene3D" id="3.90.180.10">
    <property type="entry name" value="Medium-chain alcohol dehydrogenases, catalytic domain"/>
    <property type="match status" value="1"/>
</dbReference>
<dbReference type="Gene3D" id="3.40.50.720">
    <property type="entry name" value="NAD(P)-binding Rossmann-like Domain"/>
    <property type="match status" value="1"/>
</dbReference>
<sequence length="331" mass="35144">MEQFLAYMVRRDGAELTGQIEKRTLDDLPEGDVLVKVLYSGVNYKDGLAVSPEGKVVKDYPIVPGIDLAGEVAKSDHPDFREGDLVVCTGYGLGVSHDGGFSEYARIPADWLLPLPEGLNPREAMGIGTAGFTAALSVDRLLHSGVSPEFGPVLVTGATGGVGSFAVDILSKAGYSVTASSGKLEQQKDWLLSLGAADVIGRDEIQAAIAGPLGKQRWAGVIDPVGGPHLAQLFKSIRYGGALALSGLTGGTGFEGTVFPFILRGVELLGIDSVYCPKERRQRIWSKLGRDWKPERALAKGIHEAALQDLPEVLETILQGKAVGRTVIRLA</sequence>
<name>A0A919YKA8_9BACL</name>
<dbReference type="InterPro" id="IPR013149">
    <property type="entry name" value="ADH-like_C"/>
</dbReference>
<evidence type="ECO:0000313" key="2">
    <source>
        <dbReference type="EMBL" id="GIO49852.1"/>
    </source>
</evidence>
<dbReference type="RefSeq" id="WP_212980208.1">
    <property type="nucleotide sequence ID" value="NZ_AP025343.1"/>
</dbReference>
<dbReference type="Proteomes" id="UP000682811">
    <property type="component" value="Unassembled WGS sequence"/>
</dbReference>
<dbReference type="Pfam" id="PF00107">
    <property type="entry name" value="ADH_zinc_N"/>
    <property type="match status" value="1"/>
</dbReference>
<accession>A0A919YKA8</accession>
<proteinExistence type="predicted"/>
<dbReference type="AlphaFoldDB" id="A0A919YKA8"/>
<dbReference type="InterPro" id="IPR051397">
    <property type="entry name" value="Zn-ADH-like_protein"/>
</dbReference>
<dbReference type="PANTHER" id="PTHR43677:SF1">
    <property type="entry name" value="ACRYLYL-COA REDUCTASE ACUI-RELATED"/>
    <property type="match status" value="1"/>
</dbReference>